<dbReference type="PANTHER" id="PTHR11844:SF33">
    <property type="entry name" value="TISSUE INHIBITOR OF METALLOPROTEINASE"/>
    <property type="match status" value="1"/>
</dbReference>
<dbReference type="GO" id="GO:0046872">
    <property type="term" value="F:metal ion binding"/>
    <property type="evidence" value="ECO:0007669"/>
    <property type="project" value="UniProtKB-KW"/>
</dbReference>
<dbReference type="PANTHER" id="PTHR11844">
    <property type="entry name" value="METALLOPROTEASE INHIBITOR"/>
    <property type="match status" value="1"/>
</dbReference>
<evidence type="ECO:0000259" key="6">
    <source>
        <dbReference type="PROSITE" id="PS50189"/>
    </source>
</evidence>
<dbReference type="SUPFAM" id="SSF50242">
    <property type="entry name" value="TIMP-like"/>
    <property type="match status" value="1"/>
</dbReference>
<dbReference type="EMBL" id="CACVKT020006198">
    <property type="protein sequence ID" value="CAC5400294.1"/>
    <property type="molecule type" value="Genomic_DNA"/>
</dbReference>
<dbReference type="InterPro" id="IPR001820">
    <property type="entry name" value="TIMP"/>
</dbReference>
<evidence type="ECO:0000256" key="3">
    <source>
        <dbReference type="ARBA" id="ARBA00023157"/>
    </source>
</evidence>
<proteinExistence type="predicted"/>
<dbReference type="InterPro" id="IPR008993">
    <property type="entry name" value="TIMP-like_OB-fold"/>
</dbReference>
<feature type="domain" description="NTR" evidence="6">
    <location>
        <begin position="62"/>
        <end position="176"/>
    </location>
</feature>
<feature type="disulfide bond" evidence="5">
    <location>
        <begin position="73"/>
        <end position="176"/>
    </location>
</feature>
<evidence type="ECO:0000313" key="8">
    <source>
        <dbReference type="Proteomes" id="UP000507470"/>
    </source>
</evidence>
<dbReference type="Gene3D" id="2.40.50.120">
    <property type="match status" value="1"/>
</dbReference>
<dbReference type="AlphaFoldDB" id="A0A6J8CZA5"/>
<sequence>MTLKFIVTFQQGNNLPQLSKDHNIFRTNRQLTTVICRITMKTTIVTLFCLMLINFNSEVYGCKCDPSHKNAFCRADFVSRGIVQRKRTFASGAIEYEVDVKDNFKIKVKNVMKLRSNTNSCGVSLLTGSEYLISGEERSSPFLTFYKTNACFWIQNWKDIAMTTQIALSTRKFANC</sequence>
<dbReference type="OrthoDB" id="6115536at2759"/>
<accession>A0A6J8CZA5</accession>
<feature type="binding site" evidence="4">
    <location>
        <position position="62"/>
    </location>
    <ligand>
        <name>Zn(2+)</name>
        <dbReference type="ChEBI" id="CHEBI:29105"/>
        <note>ligand shared with metalloproteinase partner</note>
    </ligand>
</feature>
<dbReference type="GO" id="GO:0051045">
    <property type="term" value="P:negative regulation of membrane protein ectodomain proteolysis"/>
    <property type="evidence" value="ECO:0007669"/>
    <property type="project" value="TreeGrafter"/>
</dbReference>
<feature type="disulfide bond" evidence="5">
    <location>
        <begin position="64"/>
        <end position="151"/>
    </location>
</feature>
<dbReference type="GO" id="GO:0005615">
    <property type="term" value="C:extracellular space"/>
    <property type="evidence" value="ECO:0007669"/>
    <property type="project" value="TreeGrafter"/>
</dbReference>
<evidence type="ECO:0000256" key="1">
    <source>
        <dbReference type="ARBA" id="ARBA00004613"/>
    </source>
</evidence>
<keyword evidence="8" id="KW-1185">Reference proteome</keyword>
<organism evidence="7 8">
    <name type="scientific">Mytilus coruscus</name>
    <name type="common">Sea mussel</name>
    <dbReference type="NCBI Taxonomy" id="42192"/>
    <lineage>
        <taxon>Eukaryota</taxon>
        <taxon>Metazoa</taxon>
        <taxon>Spiralia</taxon>
        <taxon>Lophotrochozoa</taxon>
        <taxon>Mollusca</taxon>
        <taxon>Bivalvia</taxon>
        <taxon>Autobranchia</taxon>
        <taxon>Pteriomorphia</taxon>
        <taxon>Mytilida</taxon>
        <taxon>Mytiloidea</taxon>
        <taxon>Mytilidae</taxon>
        <taxon>Mytilinae</taxon>
        <taxon>Mytilus</taxon>
    </lineage>
</organism>
<evidence type="ECO:0000256" key="2">
    <source>
        <dbReference type="ARBA" id="ARBA00022525"/>
    </source>
</evidence>
<dbReference type="GO" id="GO:0008191">
    <property type="term" value="F:metalloendopeptidase inhibitor activity"/>
    <property type="evidence" value="ECO:0007669"/>
    <property type="project" value="InterPro"/>
</dbReference>
<evidence type="ECO:0000313" key="7">
    <source>
        <dbReference type="EMBL" id="CAC5400294.1"/>
    </source>
</evidence>
<dbReference type="Pfam" id="PF00965">
    <property type="entry name" value="TIMP"/>
    <property type="match status" value="1"/>
</dbReference>
<feature type="disulfide bond" evidence="5">
    <location>
        <begin position="62"/>
        <end position="121"/>
    </location>
</feature>
<dbReference type="GO" id="GO:0002020">
    <property type="term" value="F:protease binding"/>
    <property type="evidence" value="ECO:0007669"/>
    <property type="project" value="TreeGrafter"/>
</dbReference>
<evidence type="ECO:0000256" key="5">
    <source>
        <dbReference type="PIRSR" id="PIRSR601820-3"/>
    </source>
</evidence>
<gene>
    <name evidence="7" type="ORF">MCOR_34487</name>
</gene>
<dbReference type="Proteomes" id="UP000507470">
    <property type="component" value="Unassembled WGS sequence"/>
</dbReference>
<protein>
    <recommendedName>
        <fullName evidence="6">NTR domain-containing protein</fullName>
    </recommendedName>
</protein>
<keyword evidence="2" id="KW-0964">Secreted</keyword>
<reference evidence="7 8" key="1">
    <citation type="submission" date="2020-06" db="EMBL/GenBank/DDBJ databases">
        <authorList>
            <person name="Li R."/>
            <person name="Bekaert M."/>
        </authorList>
    </citation>
    <scope>NUCLEOTIDE SEQUENCE [LARGE SCALE GENOMIC DNA]</scope>
    <source>
        <strain evidence="8">wild</strain>
    </source>
</reference>
<keyword evidence="4" id="KW-0862">Zinc</keyword>
<dbReference type="GO" id="GO:0031012">
    <property type="term" value="C:extracellular matrix"/>
    <property type="evidence" value="ECO:0007669"/>
    <property type="project" value="TreeGrafter"/>
</dbReference>
<name>A0A6J8CZA5_MYTCO</name>
<dbReference type="PROSITE" id="PS50189">
    <property type="entry name" value="NTR"/>
    <property type="match status" value="1"/>
</dbReference>
<keyword evidence="3 5" id="KW-1015">Disulfide bond</keyword>
<comment type="subcellular location">
    <subcellularLocation>
        <location evidence="1">Secreted</location>
    </subcellularLocation>
</comment>
<dbReference type="InterPro" id="IPR001134">
    <property type="entry name" value="Netrin_domain"/>
</dbReference>
<evidence type="ECO:0000256" key="4">
    <source>
        <dbReference type="PIRSR" id="PIRSR601820-1"/>
    </source>
</evidence>
<keyword evidence="4" id="KW-0479">Metal-binding</keyword>